<feature type="compositionally biased region" description="Basic and acidic residues" evidence="10">
    <location>
        <begin position="634"/>
        <end position="651"/>
    </location>
</feature>
<feature type="compositionally biased region" description="Basic and acidic residues" evidence="10">
    <location>
        <begin position="739"/>
        <end position="756"/>
    </location>
</feature>
<keyword evidence="7" id="KW-0862">Zinc</keyword>
<dbReference type="Proteomes" id="UP000696280">
    <property type="component" value="Unassembled WGS sequence"/>
</dbReference>
<dbReference type="GO" id="GO:0005737">
    <property type="term" value="C:cytoplasm"/>
    <property type="evidence" value="ECO:0007669"/>
    <property type="project" value="UniProtKB-SubCell"/>
</dbReference>
<keyword evidence="2" id="KW-0963">Cytoplasm</keyword>
<dbReference type="GO" id="GO:0008270">
    <property type="term" value="F:zinc ion binding"/>
    <property type="evidence" value="ECO:0007669"/>
    <property type="project" value="UniProtKB-KW"/>
</dbReference>
<keyword evidence="13" id="KW-1185">Reference proteome</keyword>
<evidence type="ECO:0000256" key="10">
    <source>
        <dbReference type="SAM" id="MobiDB-lite"/>
    </source>
</evidence>
<evidence type="ECO:0000256" key="9">
    <source>
        <dbReference type="SAM" id="Coils"/>
    </source>
</evidence>
<feature type="compositionally biased region" description="Basic and acidic residues" evidence="10">
    <location>
        <begin position="375"/>
        <end position="398"/>
    </location>
</feature>
<comment type="similarity">
    <text evidence="8">Belongs to the REI1 family.</text>
</comment>
<feature type="coiled-coil region" evidence="9">
    <location>
        <begin position="903"/>
        <end position="975"/>
    </location>
</feature>
<keyword evidence="3" id="KW-0690">Ribosome biogenesis</keyword>
<comment type="subcellular location">
    <subcellularLocation>
        <location evidence="1">Cytoplasm</location>
    </subcellularLocation>
</comment>
<proteinExistence type="inferred from homology"/>
<keyword evidence="6" id="KW-0863">Zinc-finger</keyword>
<feature type="compositionally biased region" description="Polar residues" evidence="10">
    <location>
        <begin position="1189"/>
        <end position="1203"/>
    </location>
</feature>
<feature type="compositionally biased region" description="Polar residues" evidence="10">
    <location>
        <begin position="1056"/>
        <end position="1072"/>
    </location>
</feature>
<dbReference type="PANTHER" id="PTHR13182">
    <property type="entry name" value="ZINC FINGER PROTEIN 622"/>
    <property type="match status" value="1"/>
</dbReference>
<evidence type="ECO:0000256" key="3">
    <source>
        <dbReference type="ARBA" id="ARBA00022517"/>
    </source>
</evidence>
<dbReference type="InterPro" id="IPR041661">
    <property type="entry name" value="ZN622/Rei1/Reh1_Znf-C2H2"/>
</dbReference>
<dbReference type="InterPro" id="IPR036236">
    <property type="entry name" value="Znf_C2H2_sf"/>
</dbReference>
<dbReference type="EMBL" id="CAJVRL010000119">
    <property type="protein sequence ID" value="CAG8961859.1"/>
    <property type="molecule type" value="Genomic_DNA"/>
</dbReference>
<feature type="region of interest" description="Disordered" evidence="10">
    <location>
        <begin position="588"/>
        <end position="607"/>
    </location>
</feature>
<feature type="compositionally biased region" description="Basic and acidic residues" evidence="10">
    <location>
        <begin position="697"/>
        <end position="706"/>
    </location>
</feature>
<feature type="compositionally biased region" description="Polar residues" evidence="10">
    <location>
        <begin position="1135"/>
        <end position="1149"/>
    </location>
</feature>
<feature type="compositionally biased region" description="Acidic residues" evidence="10">
    <location>
        <begin position="1152"/>
        <end position="1170"/>
    </location>
</feature>
<feature type="region of interest" description="Disordered" evidence="10">
    <location>
        <begin position="1054"/>
        <end position="1203"/>
    </location>
</feature>
<evidence type="ECO:0000259" key="11">
    <source>
        <dbReference type="PROSITE" id="PS00028"/>
    </source>
</evidence>
<dbReference type="SMART" id="SM00355">
    <property type="entry name" value="ZnF_C2H2"/>
    <property type="match status" value="4"/>
</dbReference>
<sequence length="1231" mass="137200">MASITASRVSASAQPDTSSTHPYTCNTCQVAFRNSELQRGHMRSDWHRYNLKRRVTSLPPISSEVFTEKVLQAQESTTAAASKAAYENTCTVCVRTYFSENAFRNHIGSAKHRAKLAQAGSKKANDDARSIQSSTFSLGEPNVTKERLDSDSDEELNEVVKGIKKTELDEKSSINENGEGSVATASSVTAADDEIPHETAMKRCLFCNYESPSLELNFNHMERIHGMFVPEKPYLVDLKGLFGSLHEKIYEYHECLYCGKLKPSVFGLQTHMRDTGHCKIPFGTEDEQLEIGEFYDFTSTYSDVEDESDDEAELPGKKKSGGVKLGAKRRVKQTDGEGDQEMEDGDGWETDSSESSLDSADLTAVPLDQRQHQYEKLDQHPHHSHSDPRPHRNKDGWHSHAHKHAHAVFYSDYELHLPSGRTAGHRSLNKYYRQNLHNHPSPAERAEQLALKDAANSDEEMDGQVVRGDGERGRAMIPRSEGGLGMIGVSDEKRREVKIAEKKSQKAEQHEQRKFQWRVNKGGNMQKHFRCFRPRDAVERSSYGSKCKLGNLNESAFISPGLSFSCESNIRCDREATLCAQKDMAEQLGTPGSNADNSINGGKGGAPKDKACPFCHQKFTSSSLGRHLDLYIKEKNPKPSDGVHDVDEIRKMRGGITRRQPRNSASRREDSTPAGTPSNHDRRSPGGPDSGGCSPSLRRDDDERGMQSRKTAWKINAAGWETTGVMNVIPNLRNGDSGRSWDSEDRDGARKLDNRGRSVSKQMLAKTTFEQKQKMMDALDNAQAAKLALREILGSVRAAKRQIDDLQVFDYDPLTLDFPSIVLRCLPPPPTLYQAMPIASSASWSISPPDDQQYQALREHFANEFNRFRVSCQVATTVAHDDLSYPPPHPDFDDLLDDPAEIARRAENEASELESRVSEHLHAVFAHWSSLSHPKRQEIWILEMARALGRQSEDIQKLKKEKEYAQQETAHLKIQVDELSRLQHPREFKLVSPSTMPIDSDTMSRLGEIGMTRKYVGHDMSSANLHLDTAIDRAIGKWKIVVKEARGSGNGLLAQRSLSGESAPQTSVQLPPQNLAPVRTPNTPNPPQLQNHISHQHTSSNISNMSNHNDHISHQHTSSNISNHNVSMSNSSNNLPVQVQVTDLTSPSNDDMGSDADADADADMDDDDSYMEMNDLPQQTRAPEAPMAQPSNNFRLPNGNVQPNSLQQNNNGRGLEGMENQVVQGYVRIGA</sequence>
<evidence type="ECO:0000256" key="6">
    <source>
        <dbReference type="ARBA" id="ARBA00022771"/>
    </source>
</evidence>
<dbReference type="Pfam" id="PF12756">
    <property type="entry name" value="zf-C2H2_2"/>
    <property type="match status" value="1"/>
</dbReference>
<keyword evidence="5" id="KW-0677">Repeat</keyword>
<dbReference type="SUPFAM" id="SSF57667">
    <property type="entry name" value="beta-beta-alpha zinc fingers"/>
    <property type="match status" value="2"/>
</dbReference>
<keyword evidence="4" id="KW-0479">Metal-binding</keyword>
<feature type="compositionally biased region" description="Low complexity" evidence="10">
    <location>
        <begin position="1118"/>
        <end position="1134"/>
    </location>
</feature>
<dbReference type="SMART" id="SM00451">
    <property type="entry name" value="ZnF_U1"/>
    <property type="match status" value="2"/>
</dbReference>
<evidence type="ECO:0000256" key="8">
    <source>
        <dbReference type="ARBA" id="ARBA00034126"/>
    </source>
</evidence>
<feature type="region of interest" description="Disordered" evidence="10">
    <location>
        <begin position="728"/>
        <end position="758"/>
    </location>
</feature>
<name>A0A9N9L9C5_9HELO</name>
<dbReference type="InterPro" id="IPR003604">
    <property type="entry name" value="Matrin/U1-like-C_Znf_C2H2"/>
</dbReference>
<dbReference type="AlphaFoldDB" id="A0A9N9L9C5"/>
<evidence type="ECO:0000256" key="5">
    <source>
        <dbReference type="ARBA" id="ARBA00022737"/>
    </source>
</evidence>
<feature type="compositionally biased region" description="Basic residues" evidence="10">
    <location>
        <begin position="317"/>
        <end position="331"/>
    </location>
</feature>
<comment type="caution">
    <text evidence="12">The sequence shown here is derived from an EMBL/GenBank/DDBJ whole genome shotgun (WGS) entry which is preliminary data.</text>
</comment>
<feature type="domain" description="C2H2-type" evidence="11">
    <location>
        <begin position="25"/>
        <end position="47"/>
    </location>
</feature>
<dbReference type="OrthoDB" id="19329at2759"/>
<evidence type="ECO:0000256" key="1">
    <source>
        <dbReference type="ARBA" id="ARBA00004496"/>
    </source>
</evidence>
<reference evidence="12" key="1">
    <citation type="submission" date="2021-07" db="EMBL/GenBank/DDBJ databases">
        <authorList>
            <person name="Durling M."/>
        </authorList>
    </citation>
    <scope>NUCLEOTIDE SEQUENCE</scope>
</reference>
<protein>
    <recommendedName>
        <fullName evidence="11">C2H2-type domain-containing protein</fullName>
    </recommendedName>
</protein>
<evidence type="ECO:0000256" key="7">
    <source>
        <dbReference type="ARBA" id="ARBA00022833"/>
    </source>
</evidence>
<dbReference type="InterPro" id="IPR013087">
    <property type="entry name" value="Znf_C2H2_type"/>
</dbReference>
<dbReference type="GO" id="GO:0030687">
    <property type="term" value="C:preribosome, large subunit precursor"/>
    <property type="evidence" value="ECO:0007669"/>
    <property type="project" value="TreeGrafter"/>
</dbReference>
<dbReference type="GO" id="GO:0042273">
    <property type="term" value="P:ribosomal large subunit biogenesis"/>
    <property type="evidence" value="ECO:0007669"/>
    <property type="project" value="TreeGrafter"/>
</dbReference>
<feature type="compositionally biased region" description="Low complexity" evidence="10">
    <location>
        <begin position="685"/>
        <end position="696"/>
    </location>
</feature>
<evidence type="ECO:0000256" key="2">
    <source>
        <dbReference type="ARBA" id="ARBA00022490"/>
    </source>
</evidence>
<feature type="region of interest" description="Disordered" evidence="10">
    <location>
        <begin position="305"/>
        <end position="359"/>
    </location>
</feature>
<dbReference type="GO" id="GO:0003676">
    <property type="term" value="F:nucleic acid binding"/>
    <property type="evidence" value="ECO:0007669"/>
    <property type="project" value="InterPro"/>
</dbReference>
<evidence type="ECO:0000313" key="12">
    <source>
        <dbReference type="EMBL" id="CAG8961859.1"/>
    </source>
</evidence>
<feature type="region of interest" description="Disordered" evidence="10">
    <location>
        <begin position="375"/>
        <end position="400"/>
    </location>
</feature>
<feature type="region of interest" description="Disordered" evidence="10">
    <location>
        <begin position="1"/>
        <end position="20"/>
    </location>
</feature>
<gene>
    <name evidence="12" type="ORF">HYFRA_00013659</name>
</gene>
<feature type="region of interest" description="Disordered" evidence="10">
    <location>
        <begin position="118"/>
        <end position="156"/>
    </location>
</feature>
<organism evidence="12 13">
    <name type="scientific">Hymenoscyphus fraxineus</name>
    <dbReference type="NCBI Taxonomy" id="746836"/>
    <lineage>
        <taxon>Eukaryota</taxon>
        <taxon>Fungi</taxon>
        <taxon>Dikarya</taxon>
        <taxon>Ascomycota</taxon>
        <taxon>Pezizomycotina</taxon>
        <taxon>Leotiomycetes</taxon>
        <taxon>Helotiales</taxon>
        <taxon>Helotiaceae</taxon>
        <taxon>Hymenoscyphus</taxon>
    </lineage>
</organism>
<feature type="region of interest" description="Disordered" evidence="10">
    <location>
        <begin position="634"/>
        <end position="709"/>
    </location>
</feature>
<keyword evidence="9" id="KW-0175">Coiled coil</keyword>
<evidence type="ECO:0000313" key="13">
    <source>
        <dbReference type="Proteomes" id="UP000696280"/>
    </source>
</evidence>
<dbReference type="PROSITE" id="PS00028">
    <property type="entry name" value="ZINC_FINGER_C2H2_1"/>
    <property type="match status" value="1"/>
</dbReference>
<dbReference type="InterPro" id="IPR040025">
    <property type="entry name" value="Znf622/Rei1/Reh1"/>
</dbReference>
<feature type="compositionally biased region" description="Polar residues" evidence="10">
    <location>
        <begin position="1088"/>
        <end position="1107"/>
    </location>
</feature>
<dbReference type="PANTHER" id="PTHR13182:SF8">
    <property type="entry name" value="CYTOPLASMIC 60S SUBUNIT BIOGENESIS FACTOR ZNF622"/>
    <property type="match status" value="1"/>
</dbReference>
<feature type="compositionally biased region" description="Acidic residues" evidence="10">
    <location>
        <begin position="336"/>
        <end position="352"/>
    </location>
</feature>
<accession>A0A9N9L9C5</accession>
<evidence type="ECO:0000256" key="4">
    <source>
        <dbReference type="ARBA" id="ARBA00022723"/>
    </source>
</evidence>
<feature type="compositionally biased region" description="Polar residues" evidence="10">
    <location>
        <begin position="590"/>
        <end position="600"/>
    </location>
</feature>